<evidence type="ECO:0000256" key="1">
    <source>
        <dbReference type="SAM" id="SignalP"/>
    </source>
</evidence>
<dbReference type="EMBL" id="CATNWA010006177">
    <property type="protein sequence ID" value="CAI9551578.1"/>
    <property type="molecule type" value="Genomic_DNA"/>
</dbReference>
<keyword evidence="1" id="KW-0732">Signal</keyword>
<evidence type="ECO:0000313" key="2">
    <source>
        <dbReference type="EMBL" id="CAI9551578.1"/>
    </source>
</evidence>
<protein>
    <recommendedName>
        <fullName evidence="4">Secreted protein</fullName>
    </recommendedName>
</protein>
<dbReference type="Proteomes" id="UP001162483">
    <property type="component" value="Unassembled WGS sequence"/>
</dbReference>
<gene>
    <name evidence="2" type="ORF">SPARVUS_LOCUS3765191</name>
</gene>
<name>A0ABN9BVE9_9NEOB</name>
<evidence type="ECO:0000313" key="3">
    <source>
        <dbReference type="Proteomes" id="UP001162483"/>
    </source>
</evidence>
<evidence type="ECO:0008006" key="4">
    <source>
        <dbReference type="Google" id="ProtNLM"/>
    </source>
</evidence>
<feature type="non-terminal residue" evidence="2">
    <location>
        <position position="62"/>
    </location>
</feature>
<feature type="signal peptide" evidence="1">
    <location>
        <begin position="1"/>
        <end position="22"/>
    </location>
</feature>
<accession>A0ABN9BVE9</accession>
<comment type="caution">
    <text evidence="2">The sequence shown here is derived from an EMBL/GenBank/DDBJ whole genome shotgun (WGS) entry which is preliminary data.</text>
</comment>
<feature type="chain" id="PRO_5047396000" description="Secreted protein" evidence="1">
    <location>
        <begin position="23"/>
        <end position="62"/>
    </location>
</feature>
<sequence>MLLVPSIGFFIGFFLCAARTRGLHELQCPSFPNVQSAPVCSTYWSIMEDLPVIMSPPALQCH</sequence>
<keyword evidence="3" id="KW-1185">Reference proteome</keyword>
<proteinExistence type="predicted"/>
<organism evidence="2 3">
    <name type="scientific">Staurois parvus</name>
    <dbReference type="NCBI Taxonomy" id="386267"/>
    <lineage>
        <taxon>Eukaryota</taxon>
        <taxon>Metazoa</taxon>
        <taxon>Chordata</taxon>
        <taxon>Craniata</taxon>
        <taxon>Vertebrata</taxon>
        <taxon>Euteleostomi</taxon>
        <taxon>Amphibia</taxon>
        <taxon>Batrachia</taxon>
        <taxon>Anura</taxon>
        <taxon>Neobatrachia</taxon>
        <taxon>Ranoidea</taxon>
        <taxon>Ranidae</taxon>
        <taxon>Staurois</taxon>
    </lineage>
</organism>
<reference evidence="2" key="1">
    <citation type="submission" date="2023-05" db="EMBL/GenBank/DDBJ databases">
        <authorList>
            <person name="Stuckert A."/>
        </authorList>
    </citation>
    <scope>NUCLEOTIDE SEQUENCE</scope>
</reference>